<evidence type="ECO:0000313" key="3">
    <source>
        <dbReference type="EMBL" id="DAF51072.1"/>
    </source>
</evidence>
<dbReference type="Gene3D" id="3.40.50.1390">
    <property type="entry name" value="Resolvase, N-terminal catalytic domain"/>
    <property type="match status" value="1"/>
</dbReference>
<dbReference type="InterPro" id="IPR050639">
    <property type="entry name" value="SSR_resolvase"/>
</dbReference>
<dbReference type="Gene3D" id="3.90.1750.20">
    <property type="entry name" value="Putative Large Serine Recombinase, Chain B, Domain 2"/>
    <property type="match status" value="1"/>
</dbReference>
<proteinExistence type="predicted"/>
<dbReference type="InterPro" id="IPR025827">
    <property type="entry name" value="Zn_ribbon_recom_dom"/>
</dbReference>
<dbReference type="PANTHER" id="PTHR30461">
    <property type="entry name" value="DNA-INVERTASE FROM LAMBDOID PROPHAGE"/>
    <property type="match status" value="1"/>
</dbReference>
<dbReference type="Pfam" id="PF07508">
    <property type="entry name" value="Recombinase"/>
    <property type="match status" value="1"/>
</dbReference>
<dbReference type="GO" id="GO:0000150">
    <property type="term" value="F:DNA strand exchange activity"/>
    <property type="evidence" value="ECO:0007669"/>
    <property type="project" value="InterPro"/>
</dbReference>
<sequence length="500" mass="56276">MQREESVEAQIRACKYYAQQNGIDIIGIYADRAKSGMYHSEKREEFQALLNAAPRKEYDIVLVHKLNRFGRAGVKALNDRDYLERLGIEIISVTERLENTPEGRLMLYVITGMNEYYSRNLAGEVLKGLRENAYKGITTGGTPALGYNLGADKKLVINEQEAAAVRLIFKMYISGAGYGEIIDELNSRGFRTKRGAKFGKNSIYDILRNERYTGRFTYGKTKTVNGHRSQHKKEKEYISIEGGCPAIISADEWERVQRLMDVKKHDAASGKAKELYILSGKLFCGHCGARMVGNSRVSRGERYLYYDCNAKLRKKTCTKHAVKKNEIEQAVIQKLNQLAFSDDLIERFVDEAYKAQDNEMPDIGGKIADIDKKISNLVTAIESGADVGPIKQRMADLSAQKDALLSSNVPKGDFLTRDEIRSRFKKFLNIADLPPAQQKFIISEYVTRIEVFDYDGGGHFCRITLSNNTSVDTDVLGSSAPSYQQQVEVINGKLVISFLL</sequence>
<reference evidence="3" key="1">
    <citation type="journal article" date="2021" name="Proc. Natl. Acad. Sci. U.S.A.">
        <title>A Catalog of Tens of Thousands of Viruses from Human Metagenomes Reveals Hidden Associations with Chronic Diseases.</title>
        <authorList>
            <person name="Tisza M.J."/>
            <person name="Buck C.B."/>
        </authorList>
    </citation>
    <scope>NUCLEOTIDE SEQUENCE</scope>
    <source>
        <strain evidence="3">CtFPV4</strain>
    </source>
</reference>
<dbReference type="GO" id="GO:0003677">
    <property type="term" value="F:DNA binding"/>
    <property type="evidence" value="ECO:0007669"/>
    <property type="project" value="InterPro"/>
</dbReference>
<evidence type="ECO:0000259" key="1">
    <source>
        <dbReference type="PROSITE" id="PS51736"/>
    </source>
</evidence>
<protein>
    <submittedName>
        <fullName evidence="3">Integrase</fullName>
    </submittedName>
</protein>
<feature type="domain" description="Resolvase/invertase-type recombinase catalytic" evidence="1">
    <location>
        <begin position="1"/>
        <end position="137"/>
    </location>
</feature>
<dbReference type="CDD" id="cd00338">
    <property type="entry name" value="Ser_Recombinase"/>
    <property type="match status" value="1"/>
</dbReference>
<dbReference type="Pfam" id="PF13408">
    <property type="entry name" value="Zn_ribbon_recom"/>
    <property type="match status" value="1"/>
</dbReference>
<dbReference type="PANTHER" id="PTHR30461:SF23">
    <property type="entry name" value="DNA RECOMBINASE-RELATED"/>
    <property type="match status" value="1"/>
</dbReference>
<accession>A0A8S5SJG1</accession>
<dbReference type="SMART" id="SM00857">
    <property type="entry name" value="Resolvase"/>
    <property type="match status" value="1"/>
</dbReference>
<feature type="domain" description="Recombinase" evidence="2">
    <location>
        <begin position="144"/>
        <end position="266"/>
    </location>
</feature>
<organism evidence="3">
    <name type="scientific">Siphoviridae sp. ctFPV4</name>
    <dbReference type="NCBI Taxonomy" id="2827819"/>
    <lineage>
        <taxon>Viruses</taxon>
        <taxon>Duplodnaviria</taxon>
        <taxon>Heunggongvirae</taxon>
        <taxon>Uroviricota</taxon>
        <taxon>Caudoviricetes</taxon>
    </lineage>
</organism>
<dbReference type="InterPro" id="IPR006119">
    <property type="entry name" value="Resolv_N"/>
</dbReference>
<dbReference type="InterPro" id="IPR011109">
    <property type="entry name" value="DNA_bind_recombinase_dom"/>
</dbReference>
<dbReference type="SUPFAM" id="SSF53041">
    <property type="entry name" value="Resolvase-like"/>
    <property type="match status" value="1"/>
</dbReference>
<dbReference type="EMBL" id="BK032609">
    <property type="protein sequence ID" value="DAF51072.1"/>
    <property type="molecule type" value="Genomic_DNA"/>
</dbReference>
<dbReference type="InterPro" id="IPR036162">
    <property type="entry name" value="Resolvase-like_N_sf"/>
</dbReference>
<evidence type="ECO:0000259" key="2">
    <source>
        <dbReference type="PROSITE" id="PS51737"/>
    </source>
</evidence>
<dbReference type="PROSITE" id="PS51737">
    <property type="entry name" value="RECOMBINASE_DNA_BIND"/>
    <property type="match status" value="1"/>
</dbReference>
<dbReference type="InterPro" id="IPR038109">
    <property type="entry name" value="DNA_bind_recomb_sf"/>
</dbReference>
<name>A0A8S5SJG1_9CAUD</name>
<dbReference type="PROSITE" id="PS51736">
    <property type="entry name" value="RECOMBINASES_3"/>
    <property type="match status" value="1"/>
</dbReference>
<dbReference type="Pfam" id="PF00239">
    <property type="entry name" value="Resolvase"/>
    <property type="match status" value="1"/>
</dbReference>